<dbReference type="RefSeq" id="WP_185406844.1">
    <property type="nucleotide sequence ID" value="NZ_JAARPT010000013.1"/>
</dbReference>
<feature type="transmembrane region" description="Helical" evidence="1">
    <location>
        <begin position="68"/>
        <end position="92"/>
    </location>
</feature>
<dbReference type="Proteomes" id="UP000574104">
    <property type="component" value="Unassembled WGS sequence"/>
</dbReference>
<evidence type="ECO:0000313" key="2">
    <source>
        <dbReference type="EMBL" id="MBC1403129.1"/>
    </source>
</evidence>
<dbReference type="EMBL" id="JAARPT010000013">
    <property type="protein sequence ID" value="MBC1403129.1"/>
    <property type="molecule type" value="Genomic_DNA"/>
</dbReference>
<proteinExistence type="predicted"/>
<dbReference type="Proteomes" id="UP000544413">
    <property type="component" value="Unassembled WGS sequence"/>
</dbReference>
<keyword evidence="1" id="KW-0812">Transmembrane</keyword>
<reference evidence="4 5" key="1">
    <citation type="submission" date="2020-03" db="EMBL/GenBank/DDBJ databases">
        <title>Soil Listeria distribution.</title>
        <authorList>
            <person name="Liao J."/>
            <person name="Wiedmann M."/>
        </authorList>
    </citation>
    <scope>NUCLEOTIDE SEQUENCE [LARGE SCALE GENOMIC DNA]</scope>
    <source>
        <strain evidence="3 5">FSL L7-1299</strain>
        <strain evidence="2 4">FSL L7-1658</strain>
    </source>
</reference>
<name>A0A842AP95_9LIST</name>
<feature type="transmembrane region" description="Helical" evidence="1">
    <location>
        <begin position="6"/>
        <end position="27"/>
    </location>
</feature>
<comment type="caution">
    <text evidence="3">The sequence shown here is derived from an EMBL/GenBank/DDBJ whole genome shotgun (WGS) entry which is preliminary data.</text>
</comment>
<evidence type="ECO:0000313" key="3">
    <source>
        <dbReference type="EMBL" id="MBC1617915.1"/>
    </source>
</evidence>
<organism evidence="3 5">
    <name type="scientific">Listeria booriae</name>
    <dbReference type="NCBI Taxonomy" id="1552123"/>
    <lineage>
        <taxon>Bacteria</taxon>
        <taxon>Bacillati</taxon>
        <taxon>Bacillota</taxon>
        <taxon>Bacilli</taxon>
        <taxon>Bacillales</taxon>
        <taxon>Listeriaceae</taxon>
        <taxon>Listeria</taxon>
    </lineage>
</organism>
<evidence type="ECO:0000313" key="5">
    <source>
        <dbReference type="Proteomes" id="UP000574104"/>
    </source>
</evidence>
<sequence length="108" mass="12472">MGLFGELMYVLFSFGIRLLTGVFSYVYQHAFSADGWNMFWVAVFFLLLFMVITGGIWLYMYVNFFAFIIYPLVLILLGFVLLFLAGYAVYLLSKYIVTKHKMKGAEGI</sequence>
<dbReference type="EMBL" id="JAARSH010000016">
    <property type="protein sequence ID" value="MBC1617915.1"/>
    <property type="molecule type" value="Genomic_DNA"/>
</dbReference>
<gene>
    <name evidence="2" type="ORF">HB836_16170</name>
    <name evidence="3" type="ORF">HB904_17185</name>
</gene>
<evidence type="ECO:0000313" key="4">
    <source>
        <dbReference type="Proteomes" id="UP000544413"/>
    </source>
</evidence>
<keyword evidence="1" id="KW-1133">Transmembrane helix</keyword>
<protein>
    <submittedName>
        <fullName evidence="3">Uncharacterized protein</fullName>
    </submittedName>
</protein>
<dbReference type="AlphaFoldDB" id="A0A842AP95"/>
<keyword evidence="1" id="KW-0472">Membrane</keyword>
<evidence type="ECO:0000256" key="1">
    <source>
        <dbReference type="SAM" id="Phobius"/>
    </source>
</evidence>
<feature type="transmembrane region" description="Helical" evidence="1">
    <location>
        <begin position="39"/>
        <end position="62"/>
    </location>
</feature>
<accession>A0A842AP95</accession>